<reference evidence="1" key="1">
    <citation type="journal article" date="2020" name="Appl. Environ. Microbiol.">
        <title>Medium-Chain Fatty Acid Synthesis by 'Candidatus Weimeria bifida' gen. nov., sp. nov., and 'Candidatus Pseudoramibacter fermentans' sp. nov.</title>
        <authorList>
            <person name="Scarborough M.J."/>
            <person name="Myers K.S."/>
            <person name="Donohue T.J."/>
            <person name="Noguera D.R."/>
        </authorList>
    </citation>
    <scope>NUCLEOTIDE SEQUENCE</scope>
    <source>
        <strain evidence="1">EUB1.1</strain>
    </source>
</reference>
<name>A0A6L5GQH5_9FIRM</name>
<dbReference type="EMBL" id="VOGB01000003">
    <property type="protein sequence ID" value="MQM72080.1"/>
    <property type="molecule type" value="Genomic_DNA"/>
</dbReference>
<organism evidence="1 2">
    <name type="scientific">Candidatus Pseudoramibacter fermentans</name>
    <dbReference type="NCBI Taxonomy" id="2594427"/>
    <lineage>
        <taxon>Bacteria</taxon>
        <taxon>Bacillati</taxon>
        <taxon>Bacillota</taxon>
        <taxon>Clostridia</taxon>
        <taxon>Eubacteriales</taxon>
        <taxon>Eubacteriaceae</taxon>
        <taxon>Pseudoramibacter</taxon>
    </lineage>
</organism>
<proteinExistence type="predicted"/>
<dbReference type="InterPro" id="IPR011004">
    <property type="entry name" value="Trimer_LpxA-like_sf"/>
</dbReference>
<comment type="caution">
    <text evidence="1">The sequence shown here is derived from an EMBL/GenBank/DDBJ whole genome shotgun (WGS) entry which is preliminary data.</text>
</comment>
<dbReference type="Gene3D" id="2.160.10.10">
    <property type="entry name" value="Hexapeptide repeat proteins"/>
    <property type="match status" value="1"/>
</dbReference>
<gene>
    <name evidence="1" type="ORF">FRC53_01350</name>
</gene>
<dbReference type="Proteomes" id="UP000473648">
    <property type="component" value="Unassembled WGS sequence"/>
</dbReference>
<protein>
    <submittedName>
        <fullName evidence="1">Uncharacterized protein</fullName>
    </submittedName>
</protein>
<evidence type="ECO:0000313" key="2">
    <source>
        <dbReference type="Proteomes" id="UP000473648"/>
    </source>
</evidence>
<dbReference type="SUPFAM" id="SSF51161">
    <property type="entry name" value="Trimeric LpxA-like enzymes"/>
    <property type="match status" value="1"/>
</dbReference>
<accession>A0A6L5GQH5</accession>
<keyword evidence="2" id="KW-1185">Reference proteome</keyword>
<dbReference type="AlphaFoldDB" id="A0A6L5GQH5"/>
<evidence type="ECO:0000313" key="1">
    <source>
        <dbReference type="EMBL" id="MQM72080.1"/>
    </source>
</evidence>
<sequence>MNLAQLLEKFNSGATLGEDREAIEKMRRYSREAQKITMAITTAGAVVTKDVPTNVVAGGVPARILKRIDE</sequence>